<accession>A0A3S5CHF1</accession>
<proteinExistence type="predicted"/>
<keyword evidence="1" id="KW-0732">Signal</keyword>
<organism evidence="2 3">
    <name type="scientific">Protopolystoma xenopodis</name>
    <dbReference type="NCBI Taxonomy" id="117903"/>
    <lineage>
        <taxon>Eukaryota</taxon>
        <taxon>Metazoa</taxon>
        <taxon>Spiralia</taxon>
        <taxon>Lophotrochozoa</taxon>
        <taxon>Platyhelminthes</taxon>
        <taxon>Monogenea</taxon>
        <taxon>Polyopisthocotylea</taxon>
        <taxon>Polystomatidea</taxon>
        <taxon>Polystomatidae</taxon>
        <taxon>Protopolystoma</taxon>
    </lineage>
</organism>
<dbReference type="EMBL" id="CAAALY010004295">
    <property type="protein sequence ID" value="VEL08576.1"/>
    <property type="molecule type" value="Genomic_DNA"/>
</dbReference>
<protein>
    <recommendedName>
        <fullName evidence="4">Programmed cell death protein 2 C-terminal domain-containing protein</fullName>
    </recommendedName>
</protein>
<evidence type="ECO:0000313" key="2">
    <source>
        <dbReference type="EMBL" id="VEL08576.1"/>
    </source>
</evidence>
<name>A0A3S5CHF1_9PLAT</name>
<feature type="chain" id="PRO_5018763704" description="Programmed cell death protein 2 C-terminal domain-containing protein" evidence="1">
    <location>
        <begin position="25"/>
        <end position="238"/>
    </location>
</feature>
<feature type="signal peptide" evidence="1">
    <location>
        <begin position="1"/>
        <end position="24"/>
    </location>
</feature>
<sequence>MCSLMAARIVAVLLLFQSGRWSQAFILIHPVQLVPDYHDNWNCCNCRKQAVAKIMILEDWIRDYLYLMNMVLATYSCEENCAVKLSLISSMQHRLRLKGLLEEARRTEPNLPPWPKIGTNQFNIDEYGFKHFFHTEEDVYLYVVRQLHNHYIRFQSQAIRHKARWDAFKMLNKQVHFRVSPQKGIVVEAFCCPSCLKISSSSSVFLFCRNSLLLKYQSGPNIEDDQADTTLSSLQVGD</sequence>
<evidence type="ECO:0000256" key="1">
    <source>
        <dbReference type="SAM" id="SignalP"/>
    </source>
</evidence>
<keyword evidence="3" id="KW-1185">Reference proteome</keyword>
<dbReference type="OrthoDB" id="44736at2759"/>
<gene>
    <name evidence="2" type="ORF">PXEA_LOCUS2016</name>
</gene>
<dbReference type="AlphaFoldDB" id="A0A3S5CHF1"/>
<comment type="caution">
    <text evidence="2">The sequence shown here is derived from an EMBL/GenBank/DDBJ whole genome shotgun (WGS) entry which is preliminary data.</text>
</comment>
<reference evidence="2" key="1">
    <citation type="submission" date="2018-11" db="EMBL/GenBank/DDBJ databases">
        <authorList>
            <consortium name="Pathogen Informatics"/>
        </authorList>
    </citation>
    <scope>NUCLEOTIDE SEQUENCE</scope>
</reference>
<evidence type="ECO:0008006" key="4">
    <source>
        <dbReference type="Google" id="ProtNLM"/>
    </source>
</evidence>
<dbReference type="Proteomes" id="UP000784294">
    <property type="component" value="Unassembled WGS sequence"/>
</dbReference>
<evidence type="ECO:0000313" key="3">
    <source>
        <dbReference type="Proteomes" id="UP000784294"/>
    </source>
</evidence>